<reference evidence="3" key="1">
    <citation type="submission" date="2017-02" db="UniProtKB">
        <authorList>
            <consortium name="WormBaseParasite"/>
        </authorList>
    </citation>
    <scope>IDENTIFICATION</scope>
</reference>
<proteinExistence type="predicted"/>
<name>A0A0M3J3A1_ANISI</name>
<evidence type="ECO:0000313" key="1">
    <source>
        <dbReference type="EMBL" id="VDK19409.1"/>
    </source>
</evidence>
<protein>
    <submittedName>
        <fullName evidence="1 3">Uncharacterized protein</fullName>
    </submittedName>
</protein>
<accession>A0A0M3J3A1</accession>
<reference evidence="1 2" key="2">
    <citation type="submission" date="2018-11" db="EMBL/GenBank/DDBJ databases">
        <authorList>
            <consortium name="Pathogen Informatics"/>
        </authorList>
    </citation>
    <scope>NUCLEOTIDE SEQUENCE [LARGE SCALE GENOMIC DNA]</scope>
</reference>
<evidence type="ECO:0000313" key="3">
    <source>
        <dbReference type="WBParaSite" id="ASIM_0000201401-mRNA-1"/>
    </source>
</evidence>
<evidence type="ECO:0000313" key="2">
    <source>
        <dbReference type="Proteomes" id="UP000267096"/>
    </source>
</evidence>
<dbReference type="AlphaFoldDB" id="A0A0M3J3A1"/>
<organism evidence="3">
    <name type="scientific">Anisakis simplex</name>
    <name type="common">Herring worm</name>
    <dbReference type="NCBI Taxonomy" id="6269"/>
    <lineage>
        <taxon>Eukaryota</taxon>
        <taxon>Metazoa</taxon>
        <taxon>Ecdysozoa</taxon>
        <taxon>Nematoda</taxon>
        <taxon>Chromadorea</taxon>
        <taxon>Rhabditida</taxon>
        <taxon>Spirurina</taxon>
        <taxon>Ascaridomorpha</taxon>
        <taxon>Ascaridoidea</taxon>
        <taxon>Anisakidae</taxon>
        <taxon>Anisakis</taxon>
        <taxon>Anisakis simplex complex</taxon>
    </lineage>
</organism>
<dbReference type="Proteomes" id="UP000267096">
    <property type="component" value="Unassembled WGS sequence"/>
</dbReference>
<dbReference type="EMBL" id="UYRR01002248">
    <property type="protein sequence ID" value="VDK19409.1"/>
    <property type="molecule type" value="Genomic_DNA"/>
</dbReference>
<gene>
    <name evidence="1" type="ORF">ASIM_LOCUS1883</name>
</gene>
<keyword evidence="2" id="KW-1185">Reference proteome</keyword>
<sequence length="151" mass="17306">MSTPPAVATAAQPLFMTDARMGPLNFNINQTPGGVNLLTRAGVGVVPRPQPPLMPFMVPSPSTSFVNEQLLNQPFNNNNNNSPLFSGHQRGYRFNRADLTPNQQPYQQRHQQQQQQQQISTFRNRNMNMDGNENIIHREFIYYHRIHSVDY</sequence>
<dbReference type="WBParaSite" id="ASIM_0000201401-mRNA-1">
    <property type="protein sequence ID" value="ASIM_0000201401-mRNA-1"/>
    <property type="gene ID" value="ASIM_0000201401"/>
</dbReference>